<evidence type="ECO:0000259" key="10">
    <source>
        <dbReference type="Pfam" id="PF08669"/>
    </source>
</evidence>
<dbReference type="NCBIfam" id="NF001567">
    <property type="entry name" value="PRK00389.1"/>
    <property type="match status" value="1"/>
</dbReference>
<dbReference type="Pfam" id="PF08669">
    <property type="entry name" value="GCV_T_C"/>
    <property type="match status" value="1"/>
</dbReference>
<feature type="binding site" evidence="8">
    <location>
        <position position="195"/>
    </location>
    <ligand>
        <name>substrate</name>
    </ligand>
</feature>
<evidence type="ECO:0000256" key="5">
    <source>
        <dbReference type="ARBA" id="ARBA00031395"/>
    </source>
</evidence>
<dbReference type="Gene3D" id="4.10.1250.10">
    <property type="entry name" value="Aminomethyltransferase fragment"/>
    <property type="match status" value="1"/>
</dbReference>
<gene>
    <name evidence="7" type="primary">gcvT</name>
    <name evidence="11" type="ORF">EDC14_100265</name>
</gene>
<dbReference type="GO" id="GO:0005829">
    <property type="term" value="C:cytosol"/>
    <property type="evidence" value="ECO:0007669"/>
    <property type="project" value="TreeGrafter"/>
</dbReference>
<dbReference type="EC" id="2.1.2.10" evidence="2 7"/>
<keyword evidence="3 7" id="KW-0032">Aminotransferase</keyword>
<dbReference type="PANTHER" id="PTHR43757">
    <property type="entry name" value="AMINOMETHYLTRANSFERASE"/>
    <property type="match status" value="1"/>
</dbReference>
<dbReference type="InterPro" id="IPR027266">
    <property type="entry name" value="TrmE/GcvT-like"/>
</dbReference>
<dbReference type="GO" id="GO:0005960">
    <property type="term" value="C:glycine cleavage complex"/>
    <property type="evidence" value="ECO:0007669"/>
    <property type="project" value="InterPro"/>
</dbReference>
<evidence type="ECO:0000313" key="11">
    <source>
        <dbReference type="EMBL" id="TCL76312.1"/>
    </source>
</evidence>
<dbReference type="InterPro" id="IPR022903">
    <property type="entry name" value="GcvT_bac"/>
</dbReference>
<dbReference type="NCBIfam" id="TIGR00528">
    <property type="entry name" value="gcvT"/>
    <property type="match status" value="1"/>
</dbReference>
<dbReference type="FunFam" id="4.10.1250.10:FF:000001">
    <property type="entry name" value="Aminomethyltransferase"/>
    <property type="match status" value="1"/>
</dbReference>
<dbReference type="InterPro" id="IPR028896">
    <property type="entry name" value="GcvT/YgfZ/DmdA"/>
</dbReference>
<reference evidence="11 12" key="1">
    <citation type="submission" date="2019-03" db="EMBL/GenBank/DDBJ databases">
        <title>Genomic Encyclopedia of Type Strains, Phase IV (KMG-IV): sequencing the most valuable type-strain genomes for metagenomic binning, comparative biology and taxonomic classification.</title>
        <authorList>
            <person name="Goeker M."/>
        </authorList>
    </citation>
    <scope>NUCLEOTIDE SEQUENCE [LARGE SCALE GENOMIC DNA]</scope>
    <source>
        <strain evidence="11 12">LX-B</strain>
    </source>
</reference>
<dbReference type="AlphaFoldDB" id="A0A4R1SCI6"/>
<organism evidence="11 12">
    <name type="scientific">Hydrogenispora ethanolica</name>
    <dbReference type="NCBI Taxonomy" id="1082276"/>
    <lineage>
        <taxon>Bacteria</taxon>
        <taxon>Bacillati</taxon>
        <taxon>Bacillota</taxon>
        <taxon>Hydrogenispora</taxon>
    </lineage>
</organism>
<evidence type="ECO:0000256" key="4">
    <source>
        <dbReference type="ARBA" id="ARBA00022679"/>
    </source>
</evidence>
<dbReference type="Gene3D" id="3.30.70.1400">
    <property type="entry name" value="Aminomethyltransferase beta-barrel domains"/>
    <property type="match status" value="1"/>
</dbReference>
<keyword evidence="11" id="KW-0489">Methyltransferase</keyword>
<accession>A0A4R1SCI6</accession>
<dbReference type="GO" id="GO:0019464">
    <property type="term" value="P:glycine decarboxylation via glycine cleavage system"/>
    <property type="evidence" value="ECO:0007669"/>
    <property type="project" value="UniProtKB-UniRule"/>
</dbReference>
<dbReference type="InterPro" id="IPR006222">
    <property type="entry name" value="GCVT_N"/>
</dbReference>
<proteinExistence type="inferred from homology"/>
<evidence type="ECO:0000256" key="7">
    <source>
        <dbReference type="HAMAP-Rule" id="MF_00259"/>
    </source>
</evidence>
<dbReference type="GO" id="GO:0004047">
    <property type="term" value="F:aminomethyltransferase activity"/>
    <property type="evidence" value="ECO:0007669"/>
    <property type="project" value="UniProtKB-UniRule"/>
</dbReference>
<dbReference type="GO" id="GO:0008483">
    <property type="term" value="F:transaminase activity"/>
    <property type="evidence" value="ECO:0007669"/>
    <property type="project" value="UniProtKB-KW"/>
</dbReference>
<dbReference type="GO" id="GO:0032259">
    <property type="term" value="P:methylation"/>
    <property type="evidence" value="ECO:0007669"/>
    <property type="project" value="UniProtKB-KW"/>
</dbReference>
<dbReference type="Proteomes" id="UP000295008">
    <property type="component" value="Unassembled WGS sequence"/>
</dbReference>
<dbReference type="SUPFAM" id="SSF103025">
    <property type="entry name" value="Folate-binding domain"/>
    <property type="match status" value="1"/>
</dbReference>
<comment type="subunit">
    <text evidence="7">The glycine cleavage system is composed of four proteins: P, T, L and H.</text>
</comment>
<comment type="similarity">
    <text evidence="1 7">Belongs to the GcvT family.</text>
</comment>
<dbReference type="Pfam" id="PF01571">
    <property type="entry name" value="GCV_T"/>
    <property type="match status" value="1"/>
</dbReference>
<evidence type="ECO:0000256" key="1">
    <source>
        <dbReference type="ARBA" id="ARBA00008609"/>
    </source>
</evidence>
<comment type="catalytic activity">
    <reaction evidence="6 7">
        <text>N(6)-[(R)-S(8)-aminomethyldihydrolipoyl]-L-lysyl-[protein] + (6S)-5,6,7,8-tetrahydrofolate = N(6)-[(R)-dihydrolipoyl]-L-lysyl-[protein] + (6R)-5,10-methylene-5,6,7,8-tetrahydrofolate + NH4(+)</text>
        <dbReference type="Rhea" id="RHEA:16945"/>
        <dbReference type="Rhea" id="RHEA-COMP:10475"/>
        <dbReference type="Rhea" id="RHEA-COMP:10492"/>
        <dbReference type="ChEBI" id="CHEBI:15636"/>
        <dbReference type="ChEBI" id="CHEBI:28938"/>
        <dbReference type="ChEBI" id="CHEBI:57453"/>
        <dbReference type="ChEBI" id="CHEBI:83100"/>
        <dbReference type="ChEBI" id="CHEBI:83143"/>
        <dbReference type="EC" id="2.1.2.10"/>
    </reaction>
</comment>
<dbReference type="Gene3D" id="3.30.1360.120">
    <property type="entry name" value="Probable tRNA modification gtpase trme, domain 1"/>
    <property type="match status" value="1"/>
</dbReference>
<dbReference type="PIRSF" id="PIRSF006487">
    <property type="entry name" value="GcvT"/>
    <property type="match status" value="1"/>
</dbReference>
<comment type="caution">
    <text evidence="11">The sequence shown here is derived from an EMBL/GenBank/DDBJ whole genome shotgun (WGS) entry which is preliminary data.</text>
</comment>
<dbReference type="InterPro" id="IPR013977">
    <property type="entry name" value="GcvT_C"/>
</dbReference>
<dbReference type="InterPro" id="IPR029043">
    <property type="entry name" value="GcvT/YgfZ_C"/>
</dbReference>
<evidence type="ECO:0000256" key="6">
    <source>
        <dbReference type="ARBA" id="ARBA00047665"/>
    </source>
</evidence>
<dbReference type="FunFam" id="3.30.70.1400:FF:000001">
    <property type="entry name" value="Aminomethyltransferase"/>
    <property type="match status" value="1"/>
</dbReference>
<dbReference type="SUPFAM" id="SSF101790">
    <property type="entry name" value="Aminomethyltransferase beta-barrel domain"/>
    <property type="match status" value="1"/>
</dbReference>
<dbReference type="HAMAP" id="MF_00259">
    <property type="entry name" value="GcvT"/>
    <property type="match status" value="1"/>
</dbReference>
<dbReference type="EMBL" id="SLUN01000002">
    <property type="protein sequence ID" value="TCL76312.1"/>
    <property type="molecule type" value="Genomic_DNA"/>
</dbReference>
<evidence type="ECO:0000256" key="3">
    <source>
        <dbReference type="ARBA" id="ARBA00022576"/>
    </source>
</evidence>
<dbReference type="GO" id="GO:0008168">
    <property type="term" value="F:methyltransferase activity"/>
    <property type="evidence" value="ECO:0007669"/>
    <property type="project" value="UniProtKB-KW"/>
</dbReference>
<evidence type="ECO:0000256" key="8">
    <source>
        <dbReference type="PIRSR" id="PIRSR006487-1"/>
    </source>
</evidence>
<feature type="domain" description="GCVT N-terminal" evidence="9">
    <location>
        <begin position="7"/>
        <end position="262"/>
    </location>
</feature>
<dbReference type="RefSeq" id="WP_132012497.1">
    <property type="nucleotide sequence ID" value="NZ_SLUN01000002.1"/>
</dbReference>
<comment type="function">
    <text evidence="7">The glycine cleavage system catalyzes the degradation of glycine.</text>
</comment>
<sequence length="365" mass="40600">MKTPLFPVYARHHAKVVDFHGWDLPVQFSGIIDEHRQVRQSVGLFDVSHMGEFKVSGADAAAFLDRMVTNRIATLQPGAIRYSPLCYEDGGTVDDLLIYRLTETDFLVVVNASNIEKDFDWLVAHRSRHRVSIENISTQTAQLAIQGPKAQLLMEQILHQPLDSLRYYHFIAEARLAQFPVLISRTGYTGEDGFEIYLGAQNAVRAWEILMDEGASFGIKPIGLGARDTLRFEAGLPLYGQELSAEINPLEAGLSRFVKFEKPEFIGKDALAAIQASGGFRKLIGLSMVDRGIPRSGFRVFQEDLPVGWVTSGSYAPTLDQNLAIALVEHSSDLTDPFQIEIRGKLLTARFLSLPFYSRSKGAAQ</sequence>
<keyword evidence="4 7" id="KW-0808">Transferase</keyword>
<name>A0A4R1SCI6_HYDET</name>
<dbReference type="PANTHER" id="PTHR43757:SF2">
    <property type="entry name" value="AMINOMETHYLTRANSFERASE, MITOCHONDRIAL"/>
    <property type="match status" value="1"/>
</dbReference>
<dbReference type="InterPro" id="IPR006223">
    <property type="entry name" value="GcvT"/>
</dbReference>
<keyword evidence="12" id="KW-1185">Reference proteome</keyword>
<dbReference type="Gene3D" id="2.40.30.110">
    <property type="entry name" value="Aminomethyltransferase beta-barrel domains"/>
    <property type="match status" value="1"/>
</dbReference>
<evidence type="ECO:0000256" key="2">
    <source>
        <dbReference type="ARBA" id="ARBA00012616"/>
    </source>
</evidence>
<evidence type="ECO:0000259" key="9">
    <source>
        <dbReference type="Pfam" id="PF01571"/>
    </source>
</evidence>
<protein>
    <recommendedName>
        <fullName evidence="2 7">Aminomethyltransferase</fullName>
        <ecNumber evidence="2 7">2.1.2.10</ecNumber>
    </recommendedName>
    <alternativeName>
        <fullName evidence="5 7">Glycine cleavage system T protein</fullName>
    </alternativeName>
</protein>
<dbReference type="OrthoDB" id="9774591at2"/>
<evidence type="ECO:0000313" key="12">
    <source>
        <dbReference type="Proteomes" id="UP000295008"/>
    </source>
</evidence>
<feature type="domain" description="Aminomethyltransferase C-terminal" evidence="10">
    <location>
        <begin position="281"/>
        <end position="357"/>
    </location>
</feature>